<dbReference type="Proteomes" id="UP000078437">
    <property type="component" value="Chromosome"/>
</dbReference>
<evidence type="ECO:0000313" key="3">
    <source>
        <dbReference type="EMBL" id="ANJ27955.1"/>
    </source>
</evidence>
<dbReference type="OrthoDB" id="5080305at2"/>
<accession>A0A191WI20</accession>
<keyword evidence="4" id="KW-1185">Reference proteome</keyword>
<protein>
    <recommendedName>
        <fullName evidence="5">Lipoprotein</fullName>
    </recommendedName>
</protein>
<feature type="chain" id="PRO_5039123620" description="Lipoprotein" evidence="2">
    <location>
        <begin position="26"/>
        <end position="158"/>
    </location>
</feature>
<evidence type="ECO:0000313" key="4">
    <source>
        <dbReference type="Proteomes" id="UP000078437"/>
    </source>
</evidence>
<name>A0A191WI20_9MICO</name>
<evidence type="ECO:0000256" key="2">
    <source>
        <dbReference type="SAM" id="SignalP"/>
    </source>
</evidence>
<organism evidence="3 4">
    <name type="scientific">Agromyces aureus</name>
    <dbReference type="NCBI Taxonomy" id="453304"/>
    <lineage>
        <taxon>Bacteria</taxon>
        <taxon>Bacillati</taxon>
        <taxon>Actinomycetota</taxon>
        <taxon>Actinomycetes</taxon>
        <taxon>Micrococcales</taxon>
        <taxon>Microbacteriaceae</taxon>
        <taxon>Agromyces</taxon>
    </lineage>
</organism>
<gene>
    <name evidence="3" type="ORF">ATC03_15775</name>
</gene>
<proteinExistence type="predicted"/>
<feature type="region of interest" description="Disordered" evidence="1">
    <location>
        <begin position="35"/>
        <end position="69"/>
    </location>
</feature>
<reference evidence="4" key="2">
    <citation type="submission" date="2016-01" db="EMBL/GenBank/DDBJ databases">
        <title>Complete genome sequence of Agromyces aureus AR33T and comparison with related organisms.</title>
        <authorList>
            <person name="Corretto E."/>
            <person name="Antonielli L."/>
            <person name="Sessitsch A."/>
            <person name="Brader G."/>
        </authorList>
    </citation>
    <scope>NUCLEOTIDE SEQUENCE [LARGE SCALE GENOMIC DNA]</scope>
    <source>
        <strain evidence="4">AR33</strain>
    </source>
</reference>
<dbReference type="AlphaFoldDB" id="A0A191WI20"/>
<keyword evidence="2" id="KW-0732">Signal</keyword>
<dbReference type="RefSeq" id="WP_067879133.1">
    <property type="nucleotide sequence ID" value="NZ_CP013979.1"/>
</dbReference>
<evidence type="ECO:0000256" key="1">
    <source>
        <dbReference type="SAM" id="MobiDB-lite"/>
    </source>
</evidence>
<evidence type="ECO:0008006" key="5">
    <source>
        <dbReference type="Google" id="ProtNLM"/>
    </source>
</evidence>
<sequence length="158" mass="16401">MHSSLTLRRAGLAAVAVASVFLLSACNPSPRPIENFAGMPVSDHAGDAEGNGGDDEEHADEETATEGLSAQWLGQGGQIAVTVSGSSTCPPVGTRINVIDQAGEGNRVSVDLAELPADQVCTMDYVPHTTVFWSPVFVTTTEPLVVEVGDQSVTVPIK</sequence>
<feature type="signal peptide" evidence="2">
    <location>
        <begin position="1"/>
        <end position="25"/>
    </location>
</feature>
<dbReference type="EMBL" id="CP013979">
    <property type="protein sequence ID" value="ANJ27955.1"/>
    <property type="molecule type" value="Genomic_DNA"/>
</dbReference>
<dbReference type="KEGG" id="agy:ATC03_15775"/>
<reference evidence="3 4" key="1">
    <citation type="journal article" date="2016" name="Int. J. Syst. Evol. Microbiol.">
        <title>Agromyces aureus sp. nov., isolated from the rhizosphere of Salix caprea L. grown in a heavy-metal-contaminated soil.</title>
        <authorList>
            <person name="Corretto E."/>
            <person name="Antonielli L."/>
            <person name="Sessitsch A."/>
            <person name="Compant S."/>
            <person name="Gorfer M."/>
            <person name="Kuffner M."/>
            <person name="Brader G."/>
        </authorList>
    </citation>
    <scope>NUCLEOTIDE SEQUENCE [LARGE SCALE GENOMIC DNA]</scope>
    <source>
        <strain evidence="3 4">AR33</strain>
    </source>
</reference>
<feature type="compositionally biased region" description="Acidic residues" evidence="1">
    <location>
        <begin position="52"/>
        <end position="64"/>
    </location>
</feature>